<gene>
    <name evidence="1" type="ORF">SRAA_2304</name>
</gene>
<dbReference type="InterPro" id="IPR009003">
    <property type="entry name" value="Peptidase_S1_PA"/>
</dbReference>
<dbReference type="KEGG" id="cbaa:SRAA_2304"/>
<dbReference type="RefSeq" id="WP_045532858.1">
    <property type="nucleotide sequence ID" value="NZ_AP014568.1"/>
</dbReference>
<name>A0A060NRI2_9BURK</name>
<organism evidence="1 2">
    <name type="scientific">Serpentinimonas raichei</name>
    <dbReference type="NCBI Taxonomy" id="1458425"/>
    <lineage>
        <taxon>Bacteria</taxon>
        <taxon>Pseudomonadati</taxon>
        <taxon>Pseudomonadota</taxon>
        <taxon>Betaproteobacteria</taxon>
        <taxon>Burkholderiales</taxon>
        <taxon>Comamonadaceae</taxon>
        <taxon>Serpentinimonas</taxon>
    </lineage>
</organism>
<reference evidence="1 2" key="1">
    <citation type="journal article" date="2014" name="Nat. Commun.">
        <title>Physiological and genomic features of highly alkaliphilic hydrogen-utilizing Betaproteobacteria from a continental serpentinizing site.</title>
        <authorList>
            <person name="Suzuki S."/>
            <person name="Kuenen J.G."/>
            <person name="Schipper K."/>
            <person name="van der Velde S."/>
            <person name="Ishii S."/>
            <person name="Wu A."/>
            <person name="Sorokin D.Y."/>
            <person name="Tenney A."/>
            <person name="Meng X.Y."/>
            <person name="Morrill P.L."/>
            <person name="Kamagata Y."/>
            <person name="Muyzer G."/>
            <person name="Nealson K.H."/>
        </authorList>
    </citation>
    <scope>NUCLEOTIDE SEQUENCE [LARGE SCALE GENOMIC DNA]</scope>
    <source>
        <strain evidence="1 2">A1</strain>
    </source>
</reference>
<dbReference type="Pfam" id="PF13365">
    <property type="entry name" value="Trypsin_2"/>
    <property type="match status" value="1"/>
</dbReference>
<keyword evidence="2" id="KW-1185">Reference proteome</keyword>
<proteinExistence type="predicted"/>
<evidence type="ECO:0008006" key="3">
    <source>
        <dbReference type="Google" id="ProtNLM"/>
    </source>
</evidence>
<sequence length="268" mass="29166">MQVDTAAKRLLFHTVRVDTVLADGSLGSGTAFVIEHPHPKGRARFVVTNRHLVEGVQRGALVFTLAQDGQPAIGQRFQIDIEQFPQAWFLHPDESVDLALVPLRPLLEAAEARGAQLYVQAIDTRHIPSAAECTAFDALEEVLFVGYPSGVWDQFNALPILRRGSTATAAELDFEGRPEFLIDAAVYPGSSGSPVFVRRGNLSQEAPWFVGVVAAVFFREEASRLVPLPVPASQGGTVLGSEMIDLGLVIKASAVRALIDAYLRRWLD</sequence>
<protein>
    <recommendedName>
        <fullName evidence="3">Trypsin-like serine protease, typically periplasmic, contain C-terminal PDZ domain</fullName>
    </recommendedName>
</protein>
<dbReference type="SUPFAM" id="SSF50494">
    <property type="entry name" value="Trypsin-like serine proteases"/>
    <property type="match status" value="1"/>
</dbReference>
<dbReference type="OrthoDB" id="7191282at2"/>
<dbReference type="AlphaFoldDB" id="A0A060NRI2"/>
<dbReference type="Gene3D" id="2.40.10.120">
    <property type="match status" value="1"/>
</dbReference>
<evidence type="ECO:0000313" key="2">
    <source>
        <dbReference type="Proteomes" id="UP000067461"/>
    </source>
</evidence>
<dbReference type="STRING" id="1458425.SRAA_2304"/>
<accession>A0A060NRI2</accession>
<dbReference type="HOGENOM" id="CLU_072546_1_0_4"/>
<dbReference type="EMBL" id="AP014568">
    <property type="protein sequence ID" value="BAO82158.1"/>
    <property type="molecule type" value="Genomic_DNA"/>
</dbReference>
<evidence type="ECO:0000313" key="1">
    <source>
        <dbReference type="EMBL" id="BAO82158.1"/>
    </source>
</evidence>
<dbReference type="Proteomes" id="UP000067461">
    <property type="component" value="Chromosome"/>
</dbReference>